<dbReference type="InParanoid" id="A0A6P6XWV4"/>
<keyword evidence="1" id="KW-1185">Reference proteome</keyword>
<dbReference type="Gene3D" id="1.10.472.10">
    <property type="entry name" value="Cyclin-like"/>
    <property type="match status" value="2"/>
</dbReference>
<accession>A0A6P6XWV4</accession>
<dbReference type="PANTHER" id="PTHR10026">
    <property type="entry name" value="CYCLIN"/>
    <property type="match status" value="1"/>
</dbReference>
<dbReference type="GO" id="GO:0016538">
    <property type="term" value="F:cyclin-dependent protein serine/threonine kinase regulator activity"/>
    <property type="evidence" value="ECO:0007669"/>
    <property type="project" value="InterPro"/>
</dbReference>
<dbReference type="InterPro" id="IPR036915">
    <property type="entry name" value="Cyclin-like_sf"/>
</dbReference>
<dbReference type="GeneID" id="113791896"/>
<gene>
    <name evidence="2" type="primary">LOC113791896</name>
</gene>
<evidence type="ECO:0000313" key="1">
    <source>
        <dbReference type="Proteomes" id="UP000515146"/>
    </source>
</evidence>
<protein>
    <submittedName>
        <fullName evidence="2">Cyclin-Q-like</fullName>
    </submittedName>
</protein>
<dbReference type="InterPro" id="IPR006671">
    <property type="entry name" value="Cyclin_N"/>
</dbReference>
<dbReference type="FunCoup" id="A0A6P6XWV4">
    <property type="interactions" value="615"/>
</dbReference>
<dbReference type="CDD" id="cd20535">
    <property type="entry name" value="CYCLIN_CCNM_CCNQ_rpt2"/>
    <property type="match status" value="1"/>
</dbReference>
<dbReference type="KEGG" id="dpte:113791896"/>
<dbReference type="RefSeq" id="XP_027197548.1">
    <property type="nucleotide sequence ID" value="XM_027341747.1"/>
</dbReference>
<dbReference type="InterPro" id="IPR043198">
    <property type="entry name" value="Cyclin/Ssn8"/>
</dbReference>
<dbReference type="CTD" id="14462485"/>
<dbReference type="SUPFAM" id="SSF47954">
    <property type="entry name" value="Cyclin-like"/>
    <property type="match status" value="2"/>
</dbReference>
<dbReference type="OrthoDB" id="79090at2759"/>
<evidence type="ECO:0000313" key="2">
    <source>
        <dbReference type="RefSeq" id="XP_027197548.1"/>
    </source>
</evidence>
<dbReference type="Pfam" id="PF00134">
    <property type="entry name" value="Cyclin_N"/>
    <property type="match status" value="1"/>
</dbReference>
<dbReference type="GO" id="GO:0006357">
    <property type="term" value="P:regulation of transcription by RNA polymerase II"/>
    <property type="evidence" value="ECO:0007669"/>
    <property type="project" value="InterPro"/>
</dbReference>
<dbReference type="AlphaFoldDB" id="A0A6P6XWV4"/>
<sequence>MEKFEFDHRQAIDLLVKSAIHLQLHADTICSACRYIHHFNEFLDKNLSTIEDEGSKYDIGVVVTASLYIATKTKENHTPLSELISSVHFHLKVENNQIDYKSYKLLPKDFDYWKLRDSVTYFELLMLRILRFDLIIDSPHKYLIFYLKTLSNWVNDNENIERLFTLSWSMLNDYCCYHPQSLQWPAHHTALATIELAIEISCPKMKTILQPTSSCNDDRESKHNSWYTNFDQKLKSDTVTQIINQLLEINLNDETKKISSSNIK</sequence>
<dbReference type="InterPro" id="IPR048053">
    <property type="entry name" value="Cyclin-Q_second_cyclin_box"/>
</dbReference>
<proteinExistence type="predicted"/>
<dbReference type="OMA" id="HVESNKA"/>
<reference evidence="2" key="1">
    <citation type="submission" date="2025-08" db="UniProtKB">
        <authorList>
            <consortium name="RefSeq"/>
        </authorList>
    </citation>
    <scope>IDENTIFICATION</scope>
    <source>
        <strain evidence="2">Airmid</strain>
    </source>
</reference>
<name>A0A6P6XWV4_DERPT</name>
<organism evidence="1 2">
    <name type="scientific">Dermatophagoides pteronyssinus</name>
    <name type="common">European house dust mite</name>
    <dbReference type="NCBI Taxonomy" id="6956"/>
    <lineage>
        <taxon>Eukaryota</taxon>
        <taxon>Metazoa</taxon>
        <taxon>Ecdysozoa</taxon>
        <taxon>Arthropoda</taxon>
        <taxon>Chelicerata</taxon>
        <taxon>Arachnida</taxon>
        <taxon>Acari</taxon>
        <taxon>Acariformes</taxon>
        <taxon>Sarcoptiformes</taxon>
        <taxon>Astigmata</taxon>
        <taxon>Psoroptidia</taxon>
        <taxon>Analgoidea</taxon>
        <taxon>Pyroglyphidae</taxon>
        <taxon>Dermatophagoidinae</taxon>
        <taxon>Dermatophagoides</taxon>
    </lineage>
</organism>
<dbReference type="Proteomes" id="UP000515146">
    <property type="component" value="Unplaced"/>
</dbReference>